<proteinExistence type="predicted"/>
<comment type="caution">
    <text evidence="2">The sequence shown here is derived from an EMBL/GenBank/DDBJ whole genome shotgun (WGS) entry which is preliminary data.</text>
</comment>
<name>A0ABS4PVK5_9PSEU</name>
<evidence type="ECO:0000313" key="2">
    <source>
        <dbReference type="EMBL" id="MBP2183464.1"/>
    </source>
</evidence>
<dbReference type="PANTHER" id="PTHR46825:SF9">
    <property type="entry name" value="BETA-LACTAMASE-RELATED DOMAIN-CONTAINING PROTEIN"/>
    <property type="match status" value="1"/>
</dbReference>
<accession>A0ABS4PVK5</accession>
<dbReference type="InterPro" id="IPR001466">
    <property type="entry name" value="Beta-lactam-related"/>
</dbReference>
<reference evidence="2 3" key="1">
    <citation type="submission" date="2021-03" db="EMBL/GenBank/DDBJ databases">
        <title>Sequencing the genomes of 1000 actinobacteria strains.</title>
        <authorList>
            <person name="Klenk H.-P."/>
        </authorList>
    </citation>
    <scope>NUCLEOTIDE SEQUENCE [LARGE SCALE GENOMIC DNA]</scope>
    <source>
        <strain evidence="2 3">DSM 45510</strain>
    </source>
</reference>
<protein>
    <submittedName>
        <fullName evidence="2">CubicO group peptidase (Beta-lactamase class C family)</fullName>
    </submittedName>
</protein>
<dbReference type="EMBL" id="JAGGMS010000001">
    <property type="protein sequence ID" value="MBP2183464.1"/>
    <property type="molecule type" value="Genomic_DNA"/>
</dbReference>
<dbReference type="SUPFAM" id="SSF56601">
    <property type="entry name" value="beta-lactamase/transpeptidase-like"/>
    <property type="match status" value="1"/>
</dbReference>
<dbReference type="InterPro" id="IPR012338">
    <property type="entry name" value="Beta-lactam/transpept-like"/>
</dbReference>
<dbReference type="Gene3D" id="3.40.710.10">
    <property type="entry name" value="DD-peptidase/beta-lactamase superfamily"/>
    <property type="match status" value="1"/>
</dbReference>
<evidence type="ECO:0000259" key="1">
    <source>
        <dbReference type="Pfam" id="PF00144"/>
    </source>
</evidence>
<dbReference type="RefSeq" id="WP_209666634.1">
    <property type="nucleotide sequence ID" value="NZ_JAGGMS010000001.1"/>
</dbReference>
<evidence type="ECO:0000313" key="3">
    <source>
        <dbReference type="Proteomes" id="UP000741013"/>
    </source>
</evidence>
<feature type="domain" description="Beta-lactamase-related" evidence="1">
    <location>
        <begin position="9"/>
        <end position="313"/>
    </location>
</feature>
<dbReference type="PANTHER" id="PTHR46825">
    <property type="entry name" value="D-ALANYL-D-ALANINE-CARBOXYPEPTIDASE/ENDOPEPTIDASE AMPH"/>
    <property type="match status" value="1"/>
</dbReference>
<sequence length="424" mass="44415">MRFADLPETFRSLAERTGVPGAQLTLHRAGETVTVTCGRPALTGAATVGPRTMFPLGSVTKTFTATVAVQLVADGDAEFDAPLSEYLGELAGARSRALREVTLRQALSHTGGVISDFELGTEGPVSPRRYVQALLDRPDVWRPGAAFSYSNTGYVLAGHLVERLTGMDWWETVDSFVNAPLGLDIGRLGDPAPGLAVPHVPAAGGLTAVEPALPAGWEPAGGLAATSEALVRFALAHLDGKLVPAELAAVMREPVAAEPFGVADGWGLGWALYDSPDGSWYGHDGTLAGSSCSVRVHAPTRTAVALLANGSAGLDLWTRVAAEIGAGAYRPPRVEFTNPPDGREFIGDYYNDTTCFTVSRRGHGELGLSDGTGLDAVLRVGDGDLVQVLGMDEGTHVGRFLREPGGEVAALQFSGRIARLRVAP</sequence>
<keyword evidence="3" id="KW-1185">Reference proteome</keyword>
<gene>
    <name evidence="2" type="ORF">JOM49_004990</name>
</gene>
<organism evidence="2 3">
    <name type="scientific">Amycolatopsis magusensis</name>
    <dbReference type="NCBI Taxonomy" id="882444"/>
    <lineage>
        <taxon>Bacteria</taxon>
        <taxon>Bacillati</taxon>
        <taxon>Actinomycetota</taxon>
        <taxon>Actinomycetes</taxon>
        <taxon>Pseudonocardiales</taxon>
        <taxon>Pseudonocardiaceae</taxon>
        <taxon>Amycolatopsis</taxon>
    </lineage>
</organism>
<dbReference type="InterPro" id="IPR050491">
    <property type="entry name" value="AmpC-like"/>
</dbReference>
<dbReference type="Proteomes" id="UP000741013">
    <property type="component" value="Unassembled WGS sequence"/>
</dbReference>
<dbReference type="Pfam" id="PF00144">
    <property type="entry name" value="Beta-lactamase"/>
    <property type="match status" value="1"/>
</dbReference>